<dbReference type="RefSeq" id="WP_163459779.1">
    <property type="nucleotide sequence ID" value="NZ_JAAGOH010000046.1"/>
</dbReference>
<accession>A0A7C9PKP1</accession>
<organism evidence="4 5">
    <name type="scientific">Ideonella livida</name>
    <dbReference type="NCBI Taxonomy" id="2707176"/>
    <lineage>
        <taxon>Bacteria</taxon>
        <taxon>Pseudomonadati</taxon>
        <taxon>Pseudomonadota</taxon>
        <taxon>Betaproteobacteria</taxon>
        <taxon>Burkholderiales</taxon>
        <taxon>Sphaerotilaceae</taxon>
        <taxon>Ideonella</taxon>
    </lineage>
</organism>
<evidence type="ECO:0000313" key="4">
    <source>
        <dbReference type="EMBL" id="NDY93751.1"/>
    </source>
</evidence>
<evidence type="ECO:0000259" key="2">
    <source>
        <dbReference type="PROSITE" id="PS51071"/>
    </source>
</evidence>
<sequence length="304" mass="31601">MPPPQAPLLPPPGDLARPPTLAAALPKRRRGRPTAGPAAPMQTHALLQRIAAEFERLSPQLRAVARYVEHHHDCVGQARIQEVAQRCQVQPSTVVRFAQRFGLSGFEALRQALGAGARTRLPALPPTGDTPAAGQALAAVDQAHASLAASLAGLQQLQRDLHLSRLADATALLRQARVLWVTGSQRGFAVAAHLAWALQQGPQPVQFLSLMGGLLGGPLRGVRPGDVMLAVALGPLPADTLEAAQQACARGARLVLLCDGPTPALATEAAVCLQVEEPAPGGHPGVCNSLATAQALCLAWAGPP</sequence>
<dbReference type="InterPro" id="IPR009057">
    <property type="entry name" value="Homeodomain-like_sf"/>
</dbReference>
<dbReference type="InterPro" id="IPR000281">
    <property type="entry name" value="HTH_RpiR"/>
</dbReference>
<dbReference type="EMBL" id="JAAGOH010000046">
    <property type="protein sequence ID" value="NDY93751.1"/>
    <property type="molecule type" value="Genomic_DNA"/>
</dbReference>
<dbReference type="PROSITE" id="PS51464">
    <property type="entry name" value="SIS"/>
    <property type="match status" value="1"/>
</dbReference>
<gene>
    <name evidence="4" type="ORF">G3A44_21410</name>
</gene>
<reference evidence="4 5" key="1">
    <citation type="submission" date="2020-02" db="EMBL/GenBank/DDBJ databases">
        <title>Ideonella bacterium strain TBM-1.</title>
        <authorList>
            <person name="Chen W.-M."/>
        </authorList>
    </citation>
    <scope>NUCLEOTIDE SEQUENCE [LARGE SCALE GENOMIC DNA]</scope>
    <source>
        <strain evidence="4 5">TBM-1</strain>
    </source>
</reference>
<evidence type="ECO:0000256" key="1">
    <source>
        <dbReference type="ARBA" id="ARBA00023152"/>
    </source>
</evidence>
<dbReference type="InterPro" id="IPR036388">
    <property type="entry name" value="WH-like_DNA-bd_sf"/>
</dbReference>
<dbReference type="InterPro" id="IPR046348">
    <property type="entry name" value="SIS_dom_sf"/>
</dbReference>
<feature type="domain" description="SIS" evidence="3">
    <location>
        <begin position="169"/>
        <end position="304"/>
    </location>
</feature>
<dbReference type="AlphaFoldDB" id="A0A7C9PKP1"/>
<dbReference type="GO" id="GO:0006096">
    <property type="term" value="P:glycolytic process"/>
    <property type="evidence" value="ECO:0007669"/>
    <property type="project" value="UniProtKB-KW"/>
</dbReference>
<dbReference type="GO" id="GO:0097367">
    <property type="term" value="F:carbohydrate derivative binding"/>
    <property type="evidence" value="ECO:0007669"/>
    <property type="project" value="InterPro"/>
</dbReference>
<dbReference type="Proteomes" id="UP000484255">
    <property type="component" value="Unassembled WGS sequence"/>
</dbReference>
<dbReference type="PROSITE" id="PS51071">
    <property type="entry name" value="HTH_RPIR"/>
    <property type="match status" value="1"/>
</dbReference>
<feature type="domain" description="HTH rpiR-type" evidence="2">
    <location>
        <begin position="44"/>
        <end position="120"/>
    </location>
</feature>
<name>A0A7C9PKP1_9BURK</name>
<dbReference type="SUPFAM" id="SSF53697">
    <property type="entry name" value="SIS domain"/>
    <property type="match status" value="1"/>
</dbReference>
<dbReference type="PANTHER" id="PTHR30514">
    <property type="entry name" value="GLUCOKINASE"/>
    <property type="match status" value="1"/>
</dbReference>
<keyword evidence="1" id="KW-0324">Glycolysis</keyword>
<keyword evidence="5" id="KW-1185">Reference proteome</keyword>
<dbReference type="InterPro" id="IPR001347">
    <property type="entry name" value="SIS_dom"/>
</dbReference>
<evidence type="ECO:0000313" key="5">
    <source>
        <dbReference type="Proteomes" id="UP000484255"/>
    </source>
</evidence>
<dbReference type="InterPro" id="IPR047640">
    <property type="entry name" value="RpiR-like"/>
</dbReference>
<dbReference type="GO" id="GO:0003677">
    <property type="term" value="F:DNA binding"/>
    <property type="evidence" value="ECO:0007669"/>
    <property type="project" value="InterPro"/>
</dbReference>
<proteinExistence type="predicted"/>
<dbReference type="Pfam" id="PF01418">
    <property type="entry name" value="HTH_6"/>
    <property type="match status" value="1"/>
</dbReference>
<dbReference type="Gene3D" id="3.40.50.10490">
    <property type="entry name" value="Glucose-6-phosphate isomerase like protein, domain 1"/>
    <property type="match status" value="1"/>
</dbReference>
<dbReference type="GO" id="GO:0003700">
    <property type="term" value="F:DNA-binding transcription factor activity"/>
    <property type="evidence" value="ECO:0007669"/>
    <property type="project" value="InterPro"/>
</dbReference>
<evidence type="ECO:0000259" key="3">
    <source>
        <dbReference type="PROSITE" id="PS51464"/>
    </source>
</evidence>
<dbReference type="SUPFAM" id="SSF46689">
    <property type="entry name" value="Homeodomain-like"/>
    <property type="match status" value="1"/>
</dbReference>
<protein>
    <submittedName>
        <fullName evidence="4">MurR/RpiR family transcriptional regulator</fullName>
    </submittedName>
</protein>
<dbReference type="Gene3D" id="1.10.10.10">
    <property type="entry name" value="Winged helix-like DNA-binding domain superfamily/Winged helix DNA-binding domain"/>
    <property type="match status" value="1"/>
</dbReference>
<comment type="caution">
    <text evidence="4">The sequence shown here is derived from an EMBL/GenBank/DDBJ whole genome shotgun (WGS) entry which is preliminary data.</text>
</comment>
<dbReference type="Pfam" id="PF01380">
    <property type="entry name" value="SIS"/>
    <property type="match status" value="1"/>
</dbReference>
<dbReference type="PANTHER" id="PTHR30514:SF18">
    <property type="entry name" value="RPIR-FAMILY TRANSCRIPTIONAL REGULATOR"/>
    <property type="match status" value="1"/>
</dbReference>